<dbReference type="InterPro" id="IPR003593">
    <property type="entry name" value="AAA+_ATPase"/>
</dbReference>
<dbReference type="AlphaFoldDB" id="A0A437ALN7"/>
<evidence type="ECO:0000259" key="9">
    <source>
        <dbReference type="PROSITE" id="PS51192"/>
    </source>
</evidence>
<organism evidence="11 12">
    <name type="scientific">Tubulinosema ratisbonensis</name>
    <dbReference type="NCBI Taxonomy" id="291195"/>
    <lineage>
        <taxon>Eukaryota</taxon>
        <taxon>Fungi</taxon>
        <taxon>Fungi incertae sedis</taxon>
        <taxon>Microsporidia</taxon>
        <taxon>Tubulinosematoidea</taxon>
        <taxon>Tubulinosematidae</taxon>
        <taxon>Tubulinosema</taxon>
    </lineage>
</organism>
<dbReference type="Gene3D" id="3.40.50.300">
    <property type="entry name" value="P-loop containing nucleotide triphosphate hydrolases"/>
    <property type="match status" value="2"/>
</dbReference>
<dbReference type="GO" id="GO:0003724">
    <property type="term" value="F:RNA helicase activity"/>
    <property type="evidence" value="ECO:0007669"/>
    <property type="project" value="UniProtKB-EC"/>
</dbReference>
<dbReference type="GO" id="GO:0005829">
    <property type="term" value="C:cytosol"/>
    <property type="evidence" value="ECO:0007669"/>
    <property type="project" value="TreeGrafter"/>
</dbReference>
<evidence type="ECO:0000256" key="4">
    <source>
        <dbReference type="ARBA" id="ARBA00022806"/>
    </source>
</evidence>
<feature type="domain" description="Helicase ATP-binding" evidence="9">
    <location>
        <begin position="28"/>
        <end position="195"/>
    </location>
</feature>
<keyword evidence="3" id="KW-0378">Hydrolase</keyword>
<dbReference type="CDD" id="cd18787">
    <property type="entry name" value="SF2_C_DEAD"/>
    <property type="match status" value="1"/>
</dbReference>
<evidence type="ECO:0000256" key="2">
    <source>
        <dbReference type="ARBA" id="ARBA00022741"/>
    </source>
</evidence>
<dbReference type="VEuPathDB" id="MicrosporidiaDB:TUBRATIS_14110"/>
<gene>
    <name evidence="11" type="ORF">TUBRATIS_14110</name>
</gene>
<dbReference type="InterPro" id="IPR014001">
    <property type="entry name" value="Helicase_ATP-bd"/>
</dbReference>
<evidence type="ECO:0000256" key="3">
    <source>
        <dbReference type="ARBA" id="ARBA00022801"/>
    </source>
</evidence>
<evidence type="ECO:0000256" key="6">
    <source>
        <dbReference type="ARBA" id="ARBA00022884"/>
    </source>
</evidence>
<accession>A0A437ALN7</accession>
<feature type="domain" description="Helicase C-terminal" evidence="10">
    <location>
        <begin position="219"/>
        <end position="367"/>
    </location>
</feature>
<feature type="coiled-coil region" evidence="8">
    <location>
        <begin position="342"/>
        <end position="376"/>
    </location>
</feature>
<protein>
    <recommendedName>
        <fullName evidence="1">RNA helicase</fullName>
        <ecNumber evidence="1">3.6.4.13</ecNumber>
    </recommendedName>
</protein>
<dbReference type="STRING" id="291195.A0A437ALN7"/>
<dbReference type="Proteomes" id="UP000282876">
    <property type="component" value="Unassembled WGS sequence"/>
</dbReference>
<dbReference type="InterPro" id="IPR011545">
    <property type="entry name" value="DEAD/DEAH_box_helicase_dom"/>
</dbReference>
<dbReference type="GO" id="GO:0003723">
    <property type="term" value="F:RNA binding"/>
    <property type="evidence" value="ECO:0007669"/>
    <property type="project" value="UniProtKB-KW"/>
</dbReference>
<dbReference type="InterPro" id="IPR001650">
    <property type="entry name" value="Helicase_C-like"/>
</dbReference>
<dbReference type="CDD" id="cd00268">
    <property type="entry name" value="DEADc"/>
    <property type="match status" value="1"/>
</dbReference>
<evidence type="ECO:0000259" key="10">
    <source>
        <dbReference type="PROSITE" id="PS51194"/>
    </source>
</evidence>
<keyword evidence="4 11" id="KW-0347">Helicase</keyword>
<keyword evidence="12" id="KW-1185">Reference proteome</keyword>
<evidence type="ECO:0000313" key="12">
    <source>
        <dbReference type="Proteomes" id="UP000282876"/>
    </source>
</evidence>
<dbReference type="SMART" id="SM00487">
    <property type="entry name" value="DEXDc"/>
    <property type="match status" value="1"/>
</dbReference>
<dbReference type="Pfam" id="PF00271">
    <property type="entry name" value="Helicase_C"/>
    <property type="match status" value="1"/>
</dbReference>
<keyword evidence="6" id="KW-0694">RNA-binding</keyword>
<dbReference type="PANTHER" id="PTHR47959:SF1">
    <property type="entry name" value="ATP-DEPENDENT RNA HELICASE DBPA"/>
    <property type="match status" value="1"/>
</dbReference>
<dbReference type="PROSITE" id="PS51192">
    <property type="entry name" value="HELICASE_ATP_BIND_1"/>
    <property type="match status" value="1"/>
</dbReference>
<dbReference type="PANTHER" id="PTHR47959">
    <property type="entry name" value="ATP-DEPENDENT RNA HELICASE RHLE-RELATED"/>
    <property type="match status" value="1"/>
</dbReference>
<keyword evidence="8" id="KW-0175">Coiled coil</keyword>
<dbReference type="PROSITE" id="PS51194">
    <property type="entry name" value="HELICASE_CTER"/>
    <property type="match status" value="1"/>
</dbReference>
<evidence type="ECO:0000256" key="8">
    <source>
        <dbReference type="SAM" id="Coils"/>
    </source>
</evidence>
<keyword evidence="2" id="KW-0547">Nucleotide-binding</keyword>
<dbReference type="InterPro" id="IPR027417">
    <property type="entry name" value="P-loop_NTPase"/>
</dbReference>
<evidence type="ECO:0000256" key="1">
    <source>
        <dbReference type="ARBA" id="ARBA00012552"/>
    </source>
</evidence>
<dbReference type="GO" id="GO:0016787">
    <property type="term" value="F:hydrolase activity"/>
    <property type="evidence" value="ECO:0007669"/>
    <property type="project" value="UniProtKB-KW"/>
</dbReference>
<dbReference type="SMART" id="SM00490">
    <property type="entry name" value="HELICc"/>
    <property type="match status" value="1"/>
</dbReference>
<dbReference type="GO" id="GO:0005524">
    <property type="term" value="F:ATP binding"/>
    <property type="evidence" value="ECO:0007669"/>
    <property type="project" value="UniProtKB-KW"/>
</dbReference>
<dbReference type="SMART" id="SM00382">
    <property type="entry name" value="AAA"/>
    <property type="match status" value="1"/>
</dbReference>
<dbReference type="OrthoDB" id="10261904at2759"/>
<dbReference type="Pfam" id="PF00270">
    <property type="entry name" value="DEAD"/>
    <property type="match status" value="1"/>
</dbReference>
<name>A0A437ALN7_9MICR</name>
<dbReference type="SUPFAM" id="SSF52540">
    <property type="entry name" value="P-loop containing nucleoside triphosphate hydrolases"/>
    <property type="match status" value="1"/>
</dbReference>
<dbReference type="InterPro" id="IPR050079">
    <property type="entry name" value="DEAD_box_RNA_helicase"/>
</dbReference>
<evidence type="ECO:0000256" key="7">
    <source>
        <dbReference type="ARBA" id="ARBA00047984"/>
    </source>
</evidence>
<evidence type="ECO:0000313" key="11">
    <source>
        <dbReference type="EMBL" id="RVD92101.1"/>
    </source>
</evidence>
<comment type="caution">
    <text evidence="11">The sequence shown here is derived from an EMBL/GenBank/DDBJ whole genome shotgun (WGS) entry which is preliminary data.</text>
</comment>
<keyword evidence="5" id="KW-0067">ATP-binding</keyword>
<proteinExistence type="predicted"/>
<comment type="catalytic activity">
    <reaction evidence="7">
        <text>ATP + H2O = ADP + phosphate + H(+)</text>
        <dbReference type="Rhea" id="RHEA:13065"/>
        <dbReference type="ChEBI" id="CHEBI:15377"/>
        <dbReference type="ChEBI" id="CHEBI:15378"/>
        <dbReference type="ChEBI" id="CHEBI:30616"/>
        <dbReference type="ChEBI" id="CHEBI:43474"/>
        <dbReference type="ChEBI" id="CHEBI:456216"/>
        <dbReference type="EC" id="3.6.4.13"/>
    </reaction>
</comment>
<evidence type="ECO:0000256" key="5">
    <source>
        <dbReference type="ARBA" id="ARBA00022840"/>
    </source>
</evidence>
<dbReference type="EMBL" id="RCSS01000311">
    <property type="protein sequence ID" value="RVD92101.1"/>
    <property type="molecule type" value="Genomic_DNA"/>
</dbReference>
<reference evidence="11 12" key="1">
    <citation type="submission" date="2018-10" db="EMBL/GenBank/DDBJ databases">
        <title>Draft genome sequence of the microsporidian Tubulinosema ratisbonensis.</title>
        <authorList>
            <person name="Polonais V."/>
            <person name="Peyretaillade E."/>
            <person name="Niehus S."/>
            <person name="Wawrzyniak I."/>
            <person name="Franchet A."/>
            <person name="Gaspin C."/>
            <person name="Reichstadt M."/>
            <person name="Belser C."/>
            <person name="Labadie K."/>
            <person name="Delbac F."/>
            <person name="Ferrandon D."/>
        </authorList>
    </citation>
    <scope>NUCLEOTIDE SEQUENCE [LARGE SCALE GENOMIC DNA]</scope>
    <source>
        <strain evidence="11 12">Franzen</strain>
    </source>
</reference>
<dbReference type="InterPro" id="IPR044742">
    <property type="entry name" value="DEAD/DEAH_RhlB"/>
</dbReference>
<dbReference type="EC" id="3.6.4.13" evidence="1"/>
<sequence length="381" mass="44831">MTANEQILKKILKKHKIEKINDLQKKTFFPIKEGKNTLIISQTGTGKTLSFLLPMLTRFLEKENSKFLIISPTRELSLQIKNVIFMFKKLNLKMTLLIGGLSYEDQVKELKINNRIIIGTLGRIKEHYEKGWMFNSAEMIILDEIDKLLENNFKKDLEMILSNFNPSTQLVCATATYSDTIKEFLGEREFIHINMIESDIPKLIEHKMIFIPQKCKESGLAKLIELFNDKKIIVFFSSCHKVKLYKKIFDFLEIEVTQIYGEMDQKERFKAVEEYQKTKKMFSTDLMARGIDFDVDIVIHFDLPKKPNVYVHRSGRTGRNNKTGQVYSIVTQYDIDKVIEFEKELNIKIYKEKLNIEELKENQEKLEIYKIKANQNLKEEK</sequence>